<dbReference type="Proteomes" id="UP000186817">
    <property type="component" value="Unassembled WGS sequence"/>
</dbReference>
<evidence type="ECO:0000256" key="1">
    <source>
        <dbReference type="SAM" id="MobiDB-lite"/>
    </source>
</evidence>
<name>A0A1Q9CHV0_SYMMI</name>
<reference evidence="2 3" key="1">
    <citation type="submission" date="2016-02" db="EMBL/GenBank/DDBJ databases">
        <title>Genome analysis of coral dinoflagellate symbionts highlights evolutionary adaptations to a symbiotic lifestyle.</title>
        <authorList>
            <person name="Aranda M."/>
            <person name="Li Y."/>
            <person name="Liew Y.J."/>
            <person name="Baumgarten S."/>
            <person name="Simakov O."/>
            <person name="Wilson M."/>
            <person name="Piel J."/>
            <person name="Ashoor H."/>
            <person name="Bougouffa S."/>
            <person name="Bajic V.B."/>
            <person name="Ryu T."/>
            <person name="Ravasi T."/>
            <person name="Bayer T."/>
            <person name="Micklem G."/>
            <person name="Kim H."/>
            <person name="Bhak J."/>
            <person name="Lajeunesse T.C."/>
            <person name="Voolstra C.R."/>
        </authorList>
    </citation>
    <scope>NUCLEOTIDE SEQUENCE [LARGE SCALE GENOMIC DNA]</scope>
    <source>
        <strain evidence="2 3">CCMP2467</strain>
    </source>
</reference>
<protein>
    <submittedName>
        <fullName evidence="2">Uncharacterized protein</fullName>
    </submittedName>
</protein>
<feature type="compositionally biased region" description="Polar residues" evidence="1">
    <location>
        <begin position="75"/>
        <end position="92"/>
    </location>
</feature>
<gene>
    <name evidence="2" type="ORF">AK812_SmicGene36831</name>
</gene>
<evidence type="ECO:0000313" key="3">
    <source>
        <dbReference type="Proteomes" id="UP000186817"/>
    </source>
</evidence>
<proteinExistence type="predicted"/>
<feature type="compositionally biased region" description="Gly residues" evidence="1">
    <location>
        <begin position="58"/>
        <end position="67"/>
    </location>
</feature>
<accession>A0A1Q9CHV0</accession>
<dbReference type="AlphaFoldDB" id="A0A1Q9CHV0"/>
<feature type="region of interest" description="Disordered" evidence="1">
    <location>
        <begin position="18"/>
        <end position="92"/>
    </location>
</feature>
<sequence length="92" mass="9844">MDDLWKAIELATQYEAAVAHKPQPRSQSWSPAMDARHYSYDAQTLAGEPEPGRDDRGGGGGPAGLGEEGWDGKWQSANGGKSTENVNNLGDE</sequence>
<keyword evidence="3" id="KW-1185">Reference proteome</keyword>
<comment type="caution">
    <text evidence="2">The sequence shown here is derived from an EMBL/GenBank/DDBJ whole genome shotgun (WGS) entry which is preliminary data.</text>
</comment>
<dbReference type="EMBL" id="LSRX01001186">
    <property type="protein sequence ID" value="OLP82509.1"/>
    <property type="molecule type" value="Genomic_DNA"/>
</dbReference>
<evidence type="ECO:0000313" key="2">
    <source>
        <dbReference type="EMBL" id="OLP82509.1"/>
    </source>
</evidence>
<organism evidence="2 3">
    <name type="scientific">Symbiodinium microadriaticum</name>
    <name type="common">Dinoflagellate</name>
    <name type="synonym">Zooxanthella microadriatica</name>
    <dbReference type="NCBI Taxonomy" id="2951"/>
    <lineage>
        <taxon>Eukaryota</taxon>
        <taxon>Sar</taxon>
        <taxon>Alveolata</taxon>
        <taxon>Dinophyceae</taxon>
        <taxon>Suessiales</taxon>
        <taxon>Symbiodiniaceae</taxon>
        <taxon>Symbiodinium</taxon>
    </lineage>
</organism>